<evidence type="ECO:0008006" key="4">
    <source>
        <dbReference type="Google" id="ProtNLM"/>
    </source>
</evidence>
<keyword evidence="3" id="KW-1185">Reference proteome</keyword>
<evidence type="ECO:0000313" key="3">
    <source>
        <dbReference type="Proteomes" id="UP001162030"/>
    </source>
</evidence>
<keyword evidence="1" id="KW-0812">Transmembrane</keyword>
<feature type="transmembrane region" description="Helical" evidence="1">
    <location>
        <begin position="12"/>
        <end position="29"/>
    </location>
</feature>
<protein>
    <recommendedName>
        <fullName evidence="4">Secreted protein</fullName>
    </recommendedName>
</protein>
<keyword evidence="1" id="KW-1133">Transmembrane helix</keyword>
<sequence length="102" mass="11202">MAKVGHHRRVVVMLRLMVLVVMGVCMPGGRGLRLGMGVMSHGGAPWDSSGRQAMDEVSRWRIPVLGYANSFSYRENSMGSAPRPAKSKAKRTFTQIACKRIA</sequence>
<proteinExistence type="predicted"/>
<reference evidence="2 3" key="1">
    <citation type="submission" date="2023-03" db="EMBL/GenBank/DDBJ databases">
        <authorList>
            <person name="Pearce D."/>
        </authorList>
    </citation>
    <scope>NUCLEOTIDE SEQUENCE [LARGE SCALE GENOMIC DNA]</scope>
    <source>
        <strain evidence="2">Msz</strain>
    </source>
</reference>
<dbReference type="Proteomes" id="UP001162030">
    <property type="component" value="Chromosome"/>
</dbReference>
<organism evidence="2 3">
    <name type="scientific">Methylocaldum szegediense</name>
    <dbReference type="NCBI Taxonomy" id="73780"/>
    <lineage>
        <taxon>Bacteria</taxon>
        <taxon>Pseudomonadati</taxon>
        <taxon>Pseudomonadota</taxon>
        <taxon>Gammaproteobacteria</taxon>
        <taxon>Methylococcales</taxon>
        <taxon>Methylococcaceae</taxon>
        <taxon>Methylocaldum</taxon>
    </lineage>
</organism>
<evidence type="ECO:0000256" key="1">
    <source>
        <dbReference type="SAM" id="Phobius"/>
    </source>
</evidence>
<name>A0ABN8X389_9GAMM</name>
<evidence type="ECO:0000313" key="2">
    <source>
        <dbReference type="EMBL" id="CAI8760652.1"/>
    </source>
</evidence>
<dbReference type="EMBL" id="OX458333">
    <property type="protein sequence ID" value="CAI8760652.1"/>
    <property type="molecule type" value="Genomic_DNA"/>
</dbReference>
<keyword evidence="1" id="KW-0472">Membrane</keyword>
<accession>A0ABN8X389</accession>
<gene>
    <name evidence="2" type="ORF">MSZNOR_0837</name>
</gene>